<reference evidence="6" key="2">
    <citation type="submission" date="2023-05" db="EMBL/GenBank/DDBJ databases">
        <authorList>
            <consortium name="Lawrence Berkeley National Laboratory"/>
            <person name="Steindorff A."/>
            <person name="Hensen N."/>
            <person name="Bonometti L."/>
            <person name="Westerberg I."/>
            <person name="Brannstrom I.O."/>
            <person name="Guillou S."/>
            <person name="Cros-Aarteil S."/>
            <person name="Calhoun S."/>
            <person name="Haridas S."/>
            <person name="Kuo A."/>
            <person name="Mondo S."/>
            <person name="Pangilinan J."/>
            <person name="Riley R."/>
            <person name="Labutti K."/>
            <person name="Andreopoulos B."/>
            <person name="Lipzen A."/>
            <person name="Chen C."/>
            <person name="Yanf M."/>
            <person name="Daum C."/>
            <person name="Ng V."/>
            <person name="Clum A."/>
            <person name="Ohm R."/>
            <person name="Martin F."/>
            <person name="Silar P."/>
            <person name="Natvig D."/>
            <person name="Lalanne C."/>
            <person name="Gautier V."/>
            <person name="Ament-Velasquez S.L."/>
            <person name="Kruys A."/>
            <person name="Hutchinson M.I."/>
            <person name="Powell A.J."/>
            <person name="Barry K."/>
            <person name="Miller A.N."/>
            <person name="Grigoriev I.V."/>
            <person name="Debuchy R."/>
            <person name="Gladieux P."/>
            <person name="Thoren M.H."/>
            <person name="Johannesson H."/>
        </authorList>
    </citation>
    <scope>NUCLEOTIDE SEQUENCE</scope>
    <source>
        <strain evidence="6">CBS 141.50</strain>
    </source>
</reference>
<dbReference type="SMART" id="SM00220">
    <property type="entry name" value="S_TKc"/>
    <property type="match status" value="1"/>
</dbReference>
<dbReference type="PANTHER" id="PTHR24346">
    <property type="entry name" value="MAP/MICROTUBULE AFFINITY-REGULATING KINASE"/>
    <property type="match status" value="1"/>
</dbReference>
<dbReference type="Gene3D" id="1.10.510.10">
    <property type="entry name" value="Transferase(Phosphotransferase) domain 1"/>
    <property type="match status" value="1"/>
</dbReference>
<dbReference type="Pfam" id="PF00069">
    <property type="entry name" value="Pkinase"/>
    <property type="match status" value="1"/>
</dbReference>
<sequence length="825" mass="88903">MAEPNDSRIRETTVTLPPRPRPAGDSETTPAIHTAMPAGVLSPGIQVELYGDHHDRPSPIHPRSAPATVQSFSSPMRHHKRTPSAHREIKETLNARSEYTNEDAEGRSHHHLNQYVIKDEIGRGSYGAVYLANDQFGTEYAVKAFSKTRLRKRAQSDVLRRGPRQIGRFHRAGFGAPDAPVAGFTAQQAKEAKDALFLIRAEIAIMKKLNHPNLVQLIEVLDDPDDDTLYMVLEMCKKGVVMKVGLSEAATPYEEEQCRHWFRDLILGIEYLHSQGVVHRDIKPENLLLTEDDVLKIVDFGVSEMFEKPGQMRTAKSAGSPAFLPPELCMAKHGDISGKAADIWSMGVSLYCLRYGRIPFNRDGVLEMYEAIKTETPKLPPDENPDFVDLMGKMLEKDPEKRIEMADLREHPWVTKQGTDPLLSTEENCCDPLTSPNSLELNHAFTRKMSHLICVMKAIHKFKSLLAPRQVRKPPNTLHPNSITLTPPSSPPGEKARPEPAISNADLAAQLLRQRREFHAKGGKASFDLLLGQPLTASPSLISTGFTSATATATATTATGTSTASPQLPSANHDSSQIQANEQHPATGAPAHPPPHLGIGTGGIDDFPSPNGAPHPSSAKDNNTTNNNNTTTNSSEDAATYVVSDSPTVVDFNVYDRAFEAEVERIKRSTSRRGRGGRGFPQRGAASSVPVPGRGPGQGRDHDSQCDGAGNAGPEETEEEVGAGVIYQTKFSERGRGSKYGGGGGSTGNVGRPWGLGLGGSLGGGFGGREGVGRGPGPRNGLGMGLAELVAKAVAANAEGNKQESGSGNIAEEVKNDGDVDMEIQ</sequence>
<feature type="region of interest" description="Disordered" evidence="4">
    <location>
        <begin position="668"/>
        <end position="752"/>
    </location>
</feature>
<dbReference type="GO" id="GO:0005524">
    <property type="term" value="F:ATP binding"/>
    <property type="evidence" value="ECO:0007669"/>
    <property type="project" value="UniProtKB-UniRule"/>
</dbReference>
<feature type="compositionally biased region" description="Polar residues" evidence="4">
    <location>
        <begin position="566"/>
        <end position="582"/>
    </location>
</feature>
<dbReference type="PROSITE" id="PS00107">
    <property type="entry name" value="PROTEIN_KINASE_ATP"/>
    <property type="match status" value="1"/>
</dbReference>
<dbReference type="GeneID" id="87817360"/>
<evidence type="ECO:0000313" key="7">
    <source>
        <dbReference type="Proteomes" id="UP001302676"/>
    </source>
</evidence>
<feature type="compositionally biased region" description="Gly residues" evidence="4">
    <location>
        <begin position="738"/>
        <end position="752"/>
    </location>
</feature>
<dbReference type="Proteomes" id="UP001302676">
    <property type="component" value="Unassembled WGS sequence"/>
</dbReference>
<dbReference type="GO" id="GO:0005737">
    <property type="term" value="C:cytoplasm"/>
    <property type="evidence" value="ECO:0007669"/>
    <property type="project" value="TreeGrafter"/>
</dbReference>
<protein>
    <submittedName>
        <fullName evidence="6">Kinase-like domain-containing protein</fullName>
    </submittedName>
</protein>
<evidence type="ECO:0000256" key="1">
    <source>
        <dbReference type="ARBA" id="ARBA00022741"/>
    </source>
</evidence>
<feature type="binding site" evidence="3">
    <location>
        <position position="143"/>
    </location>
    <ligand>
        <name>ATP</name>
        <dbReference type="ChEBI" id="CHEBI:30616"/>
    </ligand>
</feature>
<dbReference type="RefSeq" id="XP_062637078.1">
    <property type="nucleotide sequence ID" value="XM_062780747.1"/>
</dbReference>
<feature type="region of interest" description="Disordered" evidence="4">
    <location>
        <begin position="798"/>
        <end position="825"/>
    </location>
</feature>
<dbReference type="InterPro" id="IPR017441">
    <property type="entry name" value="Protein_kinase_ATP_BS"/>
</dbReference>
<evidence type="ECO:0000313" key="6">
    <source>
        <dbReference type="EMBL" id="KAK4143707.1"/>
    </source>
</evidence>
<keyword evidence="7" id="KW-1185">Reference proteome</keyword>
<dbReference type="CDD" id="cd14008">
    <property type="entry name" value="STKc_LKB1_CaMKK"/>
    <property type="match status" value="1"/>
</dbReference>
<dbReference type="PROSITE" id="PS00108">
    <property type="entry name" value="PROTEIN_KINASE_ST"/>
    <property type="match status" value="1"/>
</dbReference>
<feature type="compositionally biased region" description="Low complexity" evidence="4">
    <location>
        <begin position="622"/>
        <end position="633"/>
    </location>
</feature>
<evidence type="ECO:0000259" key="5">
    <source>
        <dbReference type="PROSITE" id="PS50011"/>
    </source>
</evidence>
<dbReference type="GO" id="GO:0035556">
    <property type="term" value="P:intracellular signal transduction"/>
    <property type="evidence" value="ECO:0007669"/>
    <property type="project" value="TreeGrafter"/>
</dbReference>
<dbReference type="FunFam" id="1.10.510.10:FF:000995">
    <property type="entry name" value="BcCMK3, calcium/calmodulin-dependent protein kinase"/>
    <property type="match status" value="1"/>
</dbReference>
<name>A0AAN6ZMA6_9PEZI</name>
<dbReference type="PANTHER" id="PTHR24346:SF77">
    <property type="entry name" value="SERINE THREONINE PROTEIN KINASE"/>
    <property type="match status" value="1"/>
</dbReference>
<gene>
    <name evidence="6" type="ORF">C8A04DRAFT_28700</name>
</gene>
<accession>A0AAN6ZMA6</accession>
<proteinExistence type="predicted"/>
<evidence type="ECO:0000256" key="4">
    <source>
        <dbReference type="SAM" id="MobiDB-lite"/>
    </source>
</evidence>
<feature type="compositionally biased region" description="Basic and acidic residues" evidence="4">
    <location>
        <begin position="1"/>
        <end position="11"/>
    </location>
</feature>
<dbReference type="FunFam" id="3.30.200.20:FF:000447">
    <property type="entry name" value="Calcium/calmodulin dependent protein kinase"/>
    <property type="match status" value="1"/>
</dbReference>
<evidence type="ECO:0000256" key="2">
    <source>
        <dbReference type="ARBA" id="ARBA00022840"/>
    </source>
</evidence>
<feature type="compositionally biased region" description="Polar residues" evidence="4">
    <location>
        <begin position="478"/>
        <end position="487"/>
    </location>
</feature>
<keyword evidence="6" id="KW-0808">Transferase</keyword>
<feature type="region of interest" description="Disordered" evidence="4">
    <location>
        <begin position="557"/>
        <end position="640"/>
    </location>
</feature>
<dbReference type="EMBL" id="MU853584">
    <property type="protein sequence ID" value="KAK4143707.1"/>
    <property type="molecule type" value="Genomic_DNA"/>
</dbReference>
<feature type="domain" description="Protein kinase" evidence="5">
    <location>
        <begin position="115"/>
        <end position="414"/>
    </location>
</feature>
<dbReference type="PROSITE" id="PS50011">
    <property type="entry name" value="PROTEIN_KINASE_DOM"/>
    <property type="match status" value="1"/>
</dbReference>
<keyword evidence="1 3" id="KW-0547">Nucleotide-binding</keyword>
<dbReference type="GO" id="GO:0004674">
    <property type="term" value="F:protein serine/threonine kinase activity"/>
    <property type="evidence" value="ECO:0007669"/>
    <property type="project" value="TreeGrafter"/>
</dbReference>
<reference evidence="6" key="1">
    <citation type="journal article" date="2023" name="Mol. Phylogenet. Evol.">
        <title>Genome-scale phylogeny and comparative genomics of the fungal order Sordariales.</title>
        <authorList>
            <person name="Hensen N."/>
            <person name="Bonometti L."/>
            <person name="Westerberg I."/>
            <person name="Brannstrom I.O."/>
            <person name="Guillou S."/>
            <person name="Cros-Aarteil S."/>
            <person name="Calhoun S."/>
            <person name="Haridas S."/>
            <person name="Kuo A."/>
            <person name="Mondo S."/>
            <person name="Pangilinan J."/>
            <person name="Riley R."/>
            <person name="LaButti K."/>
            <person name="Andreopoulos B."/>
            <person name="Lipzen A."/>
            <person name="Chen C."/>
            <person name="Yan M."/>
            <person name="Daum C."/>
            <person name="Ng V."/>
            <person name="Clum A."/>
            <person name="Steindorff A."/>
            <person name="Ohm R.A."/>
            <person name="Martin F."/>
            <person name="Silar P."/>
            <person name="Natvig D.O."/>
            <person name="Lalanne C."/>
            <person name="Gautier V."/>
            <person name="Ament-Velasquez S.L."/>
            <person name="Kruys A."/>
            <person name="Hutchinson M.I."/>
            <person name="Powell A.J."/>
            <person name="Barry K."/>
            <person name="Miller A.N."/>
            <person name="Grigoriev I.V."/>
            <person name="Debuchy R."/>
            <person name="Gladieux P."/>
            <person name="Hiltunen Thoren M."/>
            <person name="Johannesson H."/>
        </authorList>
    </citation>
    <scope>NUCLEOTIDE SEQUENCE</scope>
    <source>
        <strain evidence="6">CBS 141.50</strain>
    </source>
</reference>
<keyword evidence="2 3" id="KW-0067">ATP-binding</keyword>
<dbReference type="Gene3D" id="3.30.200.20">
    <property type="entry name" value="Phosphorylase Kinase, domain 1"/>
    <property type="match status" value="1"/>
</dbReference>
<evidence type="ECO:0000256" key="3">
    <source>
        <dbReference type="PROSITE-ProRule" id="PRU10141"/>
    </source>
</evidence>
<feature type="region of interest" description="Disordered" evidence="4">
    <location>
        <begin position="1"/>
        <end position="30"/>
    </location>
</feature>
<dbReference type="InterPro" id="IPR000719">
    <property type="entry name" value="Prot_kinase_dom"/>
</dbReference>
<organism evidence="6 7">
    <name type="scientific">Dichotomopilus funicola</name>
    <dbReference type="NCBI Taxonomy" id="1934379"/>
    <lineage>
        <taxon>Eukaryota</taxon>
        <taxon>Fungi</taxon>
        <taxon>Dikarya</taxon>
        <taxon>Ascomycota</taxon>
        <taxon>Pezizomycotina</taxon>
        <taxon>Sordariomycetes</taxon>
        <taxon>Sordariomycetidae</taxon>
        <taxon>Sordariales</taxon>
        <taxon>Chaetomiaceae</taxon>
        <taxon>Dichotomopilus</taxon>
    </lineage>
</organism>
<dbReference type="InterPro" id="IPR011009">
    <property type="entry name" value="Kinase-like_dom_sf"/>
</dbReference>
<feature type="region of interest" description="Disordered" evidence="4">
    <location>
        <begin position="471"/>
        <end position="499"/>
    </location>
</feature>
<dbReference type="SUPFAM" id="SSF56112">
    <property type="entry name" value="Protein kinase-like (PK-like)"/>
    <property type="match status" value="1"/>
</dbReference>
<keyword evidence="6" id="KW-0418">Kinase</keyword>
<comment type="caution">
    <text evidence="6">The sequence shown here is derived from an EMBL/GenBank/DDBJ whole genome shotgun (WGS) entry which is preliminary data.</text>
</comment>
<dbReference type="AlphaFoldDB" id="A0AAN6ZMA6"/>
<dbReference type="InterPro" id="IPR008271">
    <property type="entry name" value="Ser/Thr_kinase_AS"/>
</dbReference>
<feature type="region of interest" description="Disordered" evidence="4">
    <location>
        <begin position="55"/>
        <end position="88"/>
    </location>
</feature>